<feature type="region of interest" description="Disordered" evidence="1">
    <location>
        <begin position="206"/>
        <end position="346"/>
    </location>
</feature>
<sequence>MDRGALPQADEAAAGADRGGRAEVDAVVGDVDDGALVAVVELDEDAGGLVGVAECVGQGLLHGAVDGHLHAGVGRRCPALLDGHRHPGRAVGLDQAVEFVEGGLRRRRCLAVLAQDAEEAPHVAERVAPDLSDLPHGLARPVGVGVGDGVGAVREPHHDGETVRDDVVHLARDAGALRRRGEQALLVALAGELGCPFDQGVEVPSAVADVDSDQEREQDDDQDERRAVAGPALRDHDEEVGAVGGCRGDPRLQGPAVDGDRVDGDDEGHAQGRSVVERGEDPRADDDDRDGEKRPPPAEDQRGRADQRDDEEPVDEPVGPGEPEPVVDALDVAGEQREDGDEDVGE</sequence>
<feature type="compositionally biased region" description="Acidic residues" evidence="1">
    <location>
        <begin position="210"/>
        <end position="222"/>
    </location>
</feature>
<name>A0ABN6XYB3_9MICO</name>
<organism evidence="2 3">
    <name type="scientific">Frondihabitans sucicola</name>
    <dbReference type="NCBI Taxonomy" id="1268041"/>
    <lineage>
        <taxon>Bacteria</taxon>
        <taxon>Bacillati</taxon>
        <taxon>Actinomycetota</taxon>
        <taxon>Actinomycetes</taxon>
        <taxon>Micrococcales</taxon>
        <taxon>Microbacteriaceae</taxon>
        <taxon>Frondihabitans</taxon>
    </lineage>
</organism>
<accession>A0ABN6XYB3</accession>
<feature type="compositionally biased region" description="Basic and acidic residues" evidence="1">
    <location>
        <begin position="290"/>
        <end position="307"/>
    </location>
</feature>
<keyword evidence="3" id="KW-1185">Reference proteome</keyword>
<reference evidence="3" key="1">
    <citation type="journal article" date="2019" name="Int. J. Syst. Evol. Microbiol.">
        <title>The Global Catalogue of Microorganisms (GCM) 10K type strain sequencing project: providing services to taxonomists for standard genome sequencing and annotation.</title>
        <authorList>
            <consortium name="The Broad Institute Genomics Platform"/>
            <consortium name="The Broad Institute Genome Sequencing Center for Infectious Disease"/>
            <person name="Wu L."/>
            <person name="Ma J."/>
        </authorList>
    </citation>
    <scope>NUCLEOTIDE SEQUENCE [LARGE SCALE GENOMIC DNA]</scope>
    <source>
        <strain evidence="3">NBRC 108728</strain>
    </source>
</reference>
<gene>
    <name evidence="2" type="ORF">GCM10025867_06090</name>
</gene>
<feature type="compositionally biased region" description="Low complexity" evidence="1">
    <location>
        <begin position="316"/>
        <end position="328"/>
    </location>
</feature>
<evidence type="ECO:0000313" key="3">
    <source>
        <dbReference type="Proteomes" id="UP001321486"/>
    </source>
</evidence>
<feature type="compositionally biased region" description="Basic and acidic residues" evidence="1">
    <location>
        <begin position="223"/>
        <end position="239"/>
    </location>
</feature>
<feature type="compositionally biased region" description="Basic and acidic residues" evidence="1">
    <location>
        <begin position="258"/>
        <end position="282"/>
    </location>
</feature>
<proteinExistence type="predicted"/>
<evidence type="ECO:0000313" key="2">
    <source>
        <dbReference type="EMBL" id="BDZ48368.1"/>
    </source>
</evidence>
<dbReference type="EMBL" id="AP027732">
    <property type="protein sequence ID" value="BDZ48368.1"/>
    <property type="molecule type" value="Genomic_DNA"/>
</dbReference>
<evidence type="ECO:0000256" key="1">
    <source>
        <dbReference type="SAM" id="MobiDB-lite"/>
    </source>
</evidence>
<dbReference type="Proteomes" id="UP001321486">
    <property type="component" value="Chromosome"/>
</dbReference>
<protein>
    <submittedName>
        <fullName evidence="2">Uncharacterized protein</fullName>
    </submittedName>
</protein>